<evidence type="ECO:0000313" key="8">
    <source>
        <dbReference type="EMBL" id="TPD59118.1"/>
    </source>
</evidence>
<evidence type="ECO:0000256" key="1">
    <source>
        <dbReference type="ARBA" id="ARBA00009986"/>
    </source>
</evidence>
<evidence type="ECO:0000256" key="2">
    <source>
        <dbReference type="ARBA" id="ARBA00023002"/>
    </source>
</evidence>
<keyword evidence="3" id="KW-0520">NAD</keyword>
<keyword evidence="9" id="KW-1185">Reference proteome</keyword>
<evidence type="ECO:0000313" key="9">
    <source>
        <dbReference type="Proteomes" id="UP000319148"/>
    </source>
</evidence>
<sequence>MDAVTDSKSALGEKAGKFISGTKQMLIDGKWVSAVSGKTFTTIDPATGKVITDICEGDKEDINQAVLAARRAFEDDAWRDMTPSARERLIHRLADLIEENADELAELESIDNGKNKAIARMVDINVAIETFRYMAGWPSKIAGDVLPLSTPKTPEAQFFGYTLREPVGVVGQIIPWNFPLLMCAWKMAPALACGNTIVLKPAEETPLTALRLGELICEAGFPDGVVNIVPGYGHTAGAALTAHPEVDKIAFTGSTEVGKIIAREAADSMKKVSMELGGKSPAIILPDADLSVAIPGAASAIMFNQGQVCCAGSRLYVPDNLYDEVINGVAEAVSSMSIGPGLDANNMVNPLVSETQFQRVMGYIDIGREEGAEVITGGKRRGDSGYFVEPTILGNTTQDMKVVQEEIFGPVLCVQRYSDMSEITRLANDSIYGLGASLWTRDVGNIMRFVPKIKAGTVWVNCHNILDVAMPFGGFKQSGYGRELGKDVLELYTQTKSVCIMA</sequence>
<evidence type="ECO:0000256" key="6">
    <source>
        <dbReference type="RuleBase" id="RU003345"/>
    </source>
</evidence>
<gene>
    <name evidence="8" type="ORF">FIV46_12870</name>
</gene>
<dbReference type="InterPro" id="IPR016161">
    <property type="entry name" value="Ald_DH/histidinol_DH"/>
</dbReference>
<dbReference type="InterPro" id="IPR029510">
    <property type="entry name" value="Ald_DH_CS_GLU"/>
</dbReference>
<evidence type="ECO:0000256" key="4">
    <source>
        <dbReference type="ARBA" id="ARBA00023097"/>
    </source>
</evidence>
<dbReference type="Proteomes" id="UP000319148">
    <property type="component" value="Unassembled WGS sequence"/>
</dbReference>
<accession>A0A501PGC4</accession>
<evidence type="ECO:0000259" key="7">
    <source>
        <dbReference type="Pfam" id="PF00171"/>
    </source>
</evidence>
<dbReference type="OrthoDB" id="9772584at2"/>
<reference evidence="9" key="1">
    <citation type="submission" date="2019-06" db="EMBL/GenBank/DDBJ databases">
        <title>The complete genome of Emcibacter congregatus ZYLT.</title>
        <authorList>
            <person name="Zhao Z."/>
        </authorList>
    </citation>
    <scope>NUCLEOTIDE SEQUENCE [LARGE SCALE GENOMIC DNA]</scope>
    <source>
        <strain evidence="9">MCCC 1A06723</strain>
    </source>
</reference>
<dbReference type="Gene3D" id="3.40.605.10">
    <property type="entry name" value="Aldehyde Dehydrogenase, Chain A, domain 1"/>
    <property type="match status" value="1"/>
</dbReference>
<comment type="caution">
    <text evidence="8">The sequence shown here is derived from an EMBL/GenBank/DDBJ whole genome shotgun (WGS) entry which is preliminary data.</text>
</comment>
<dbReference type="AlphaFoldDB" id="A0A501PGC4"/>
<dbReference type="Gene3D" id="3.40.309.10">
    <property type="entry name" value="Aldehyde Dehydrogenase, Chain A, domain 2"/>
    <property type="match status" value="1"/>
</dbReference>
<dbReference type="InterPro" id="IPR016163">
    <property type="entry name" value="Ald_DH_C"/>
</dbReference>
<dbReference type="PANTHER" id="PTHR11699">
    <property type="entry name" value="ALDEHYDE DEHYDROGENASE-RELATED"/>
    <property type="match status" value="1"/>
</dbReference>
<dbReference type="EMBL" id="VFIY01000015">
    <property type="protein sequence ID" value="TPD59118.1"/>
    <property type="molecule type" value="Genomic_DNA"/>
</dbReference>
<dbReference type="SUPFAM" id="SSF53720">
    <property type="entry name" value="ALDH-like"/>
    <property type="match status" value="1"/>
</dbReference>
<evidence type="ECO:0000256" key="5">
    <source>
        <dbReference type="PROSITE-ProRule" id="PRU10007"/>
    </source>
</evidence>
<feature type="domain" description="Aldehyde dehydrogenase" evidence="7">
    <location>
        <begin position="31"/>
        <end position="498"/>
    </location>
</feature>
<keyword evidence="4" id="KW-0558">Oxidation</keyword>
<protein>
    <submittedName>
        <fullName evidence="8">Aldehyde dehydrogenase family protein</fullName>
    </submittedName>
</protein>
<dbReference type="InterPro" id="IPR016162">
    <property type="entry name" value="Ald_DH_N"/>
</dbReference>
<dbReference type="Pfam" id="PF00171">
    <property type="entry name" value="Aldedh"/>
    <property type="match status" value="1"/>
</dbReference>
<dbReference type="FunFam" id="3.40.605.10:FF:000011">
    <property type="entry name" value="ALD5p Mitochondrial aldehyde dehydrogenase"/>
    <property type="match status" value="1"/>
</dbReference>
<dbReference type="GO" id="GO:0016620">
    <property type="term" value="F:oxidoreductase activity, acting on the aldehyde or oxo group of donors, NAD or NADP as acceptor"/>
    <property type="evidence" value="ECO:0007669"/>
    <property type="project" value="InterPro"/>
</dbReference>
<organism evidence="8 9">
    <name type="scientific">Emcibacter nanhaiensis</name>
    <dbReference type="NCBI Taxonomy" id="1505037"/>
    <lineage>
        <taxon>Bacteria</taxon>
        <taxon>Pseudomonadati</taxon>
        <taxon>Pseudomonadota</taxon>
        <taxon>Alphaproteobacteria</taxon>
        <taxon>Emcibacterales</taxon>
        <taxon>Emcibacteraceae</taxon>
        <taxon>Emcibacter</taxon>
    </lineage>
</organism>
<feature type="active site" evidence="5">
    <location>
        <position position="275"/>
    </location>
</feature>
<name>A0A501PGC4_9PROT</name>
<dbReference type="PROSITE" id="PS00687">
    <property type="entry name" value="ALDEHYDE_DEHYDR_GLU"/>
    <property type="match status" value="1"/>
</dbReference>
<keyword evidence="2 6" id="KW-0560">Oxidoreductase</keyword>
<comment type="similarity">
    <text evidence="1 6">Belongs to the aldehyde dehydrogenase family.</text>
</comment>
<proteinExistence type="inferred from homology"/>
<dbReference type="FunFam" id="3.40.605.10:FF:000026">
    <property type="entry name" value="Aldehyde dehydrogenase, putative"/>
    <property type="match status" value="1"/>
</dbReference>
<dbReference type="FunFam" id="3.40.309.10:FF:000012">
    <property type="entry name" value="Betaine aldehyde dehydrogenase"/>
    <property type="match status" value="1"/>
</dbReference>
<evidence type="ECO:0000256" key="3">
    <source>
        <dbReference type="ARBA" id="ARBA00023027"/>
    </source>
</evidence>
<dbReference type="RefSeq" id="WP_139941337.1">
    <property type="nucleotide sequence ID" value="NZ_JBHSYP010000002.1"/>
</dbReference>
<dbReference type="InterPro" id="IPR015590">
    <property type="entry name" value="Aldehyde_DH_dom"/>
</dbReference>